<feature type="domain" description="G-protein coupled receptors family 3 profile" evidence="10">
    <location>
        <begin position="63"/>
        <end position="214"/>
    </location>
</feature>
<evidence type="ECO:0000256" key="1">
    <source>
        <dbReference type="ARBA" id="ARBA00004651"/>
    </source>
</evidence>
<evidence type="ECO:0000313" key="12">
    <source>
        <dbReference type="Proteomes" id="UP000001075"/>
    </source>
</evidence>
<evidence type="ECO:0000256" key="6">
    <source>
        <dbReference type="ARBA" id="ARBA00023136"/>
    </source>
</evidence>
<dbReference type="AlphaFoldDB" id="G3IAZ5"/>
<evidence type="ECO:0000256" key="9">
    <source>
        <dbReference type="SAM" id="Phobius"/>
    </source>
</evidence>
<feature type="transmembrane region" description="Helical" evidence="9">
    <location>
        <begin position="111"/>
        <end position="132"/>
    </location>
</feature>
<dbReference type="STRING" id="10029.G3IAZ5"/>
<dbReference type="InParanoid" id="G3IAZ5"/>
<keyword evidence="7 11" id="KW-0675">Receptor</keyword>
<accession>G3IAZ5</accession>
<dbReference type="GO" id="GO:0004930">
    <property type="term" value="F:G protein-coupled receptor activity"/>
    <property type="evidence" value="ECO:0007669"/>
    <property type="project" value="UniProtKB-KW"/>
</dbReference>
<keyword evidence="3 9" id="KW-0812">Transmembrane</keyword>
<dbReference type="InterPro" id="IPR017978">
    <property type="entry name" value="GPCR_3_C"/>
</dbReference>
<protein>
    <submittedName>
        <fullName evidence="11">Vomeronasal type-2 receptor 26</fullName>
    </submittedName>
</protein>
<evidence type="ECO:0000259" key="10">
    <source>
        <dbReference type="PROSITE" id="PS50259"/>
    </source>
</evidence>
<evidence type="ECO:0000313" key="11">
    <source>
        <dbReference type="EMBL" id="EGV99418.1"/>
    </source>
</evidence>
<reference evidence="12" key="1">
    <citation type="journal article" date="2011" name="Nat. Biotechnol.">
        <title>The genomic sequence of the Chinese hamster ovary (CHO)-K1 cell line.</title>
        <authorList>
            <person name="Xu X."/>
            <person name="Nagarajan H."/>
            <person name="Lewis N.E."/>
            <person name="Pan S."/>
            <person name="Cai Z."/>
            <person name="Liu X."/>
            <person name="Chen W."/>
            <person name="Xie M."/>
            <person name="Wang W."/>
            <person name="Hammond S."/>
            <person name="Andersen M.R."/>
            <person name="Neff N."/>
            <person name="Passarelli B."/>
            <person name="Koh W."/>
            <person name="Fan H.C."/>
            <person name="Wang J."/>
            <person name="Gui Y."/>
            <person name="Lee K.H."/>
            <person name="Betenbaugh M.J."/>
            <person name="Quake S.R."/>
            <person name="Famili I."/>
            <person name="Palsson B.O."/>
            <person name="Wang J."/>
        </authorList>
    </citation>
    <scope>NUCLEOTIDE SEQUENCE [LARGE SCALE GENOMIC DNA]</scope>
    <source>
        <strain evidence="12">CHO K1 cell line</strain>
    </source>
</reference>
<sequence>MDTFEQRLVLLHLGKILLFDQGYTFGKDAYEVLRILGQDYYCSSGLQGHCSREKGEVANDIKAPNFIIPICTLIQLGLCGVWLNTSPPFVEPDAYSEHGHIIIVCNKGSTVAFYCVLGYLCFLALGSYSMAYLSMNLPDNEAKLLTFIMLMFFSVCVTFLPVYHSTKGKIMVAMEVFSILASSAGLLGCIFAPKCYIILLRSDKNSLHFIKKNTF</sequence>
<comment type="subcellular location">
    <subcellularLocation>
        <location evidence="1">Cell membrane</location>
        <topology evidence="1">Multi-pass membrane protein</topology>
    </subcellularLocation>
</comment>
<dbReference type="PaxDb" id="10029-XP_007607403.1"/>
<dbReference type="PANTHER" id="PTHR24061:SF545">
    <property type="entry name" value="VOMERONASAL 2, RECEPTOR 118-RELATED"/>
    <property type="match status" value="1"/>
</dbReference>
<dbReference type="GO" id="GO:0005886">
    <property type="term" value="C:plasma membrane"/>
    <property type="evidence" value="ECO:0007669"/>
    <property type="project" value="UniProtKB-SubCell"/>
</dbReference>
<evidence type="ECO:0000256" key="5">
    <source>
        <dbReference type="ARBA" id="ARBA00023040"/>
    </source>
</evidence>
<evidence type="ECO:0000256" key="7">
    <source>
        <dbReference type="ARBA" id="ARBA00023170"/>
    </source>
</evidence>
<feature type="transmembrane region" description="Helical" evidence="9">
    <location>
        <begin position="176"/>
        <end position="199"/>
    </location>
</feature>
<keyword evidence="2" id="KW-1003">Cell membrane</keyword>
<evidence type="ECO:0000256" key="3">
    <source>
        <dbReference type="ARBA" id="ARBA00022692"/>
    </source>
</evidence>
<name>G3IAZ5_CRIGR</name>
<dbReference type="Proteomes" id="UP000001075">
    <property type="component" value="Unassembled WGS sequence"/>
</dbReference>
<dbReference type="Pfam" id="PF00003">
    <property type="entry name" value="7tm_3"/>
    <property type="match status" value="1"/>
</dbReference>
<dbReference type="eggNOG" id="KOG1056">
    <property type="taxonomic scope" value="Eukaryota"/>
</dbReference>
<keyword evidence="8" id="KW-0807">Transducer</keyword>
<evidence type="ECO:0000256" key="4">
    <source>
        <dbReference type="ARBA" id="ARBA00022989"/>
    </source>
</evidence>
<evidence type="ECO:0000256" key="8">
    <source>
        <dbReference type="ARBA" id="ARBA00023224"/>
    </source>
</evidence>
<organism evidence="11 12">
    <name type="scientific">Cricetulus griseus</name>
    <name type="common">Chinese hamster</name>
    <name type="synonym">Cricetulus barabensis griseus</name>
    <dbReference type="NCBI Taxonomy" id="10029"/>
    <lineage>
        <taxon>Eukaryota</taxon>
        <taxon>Metazoa</taxon>
        <taxon>Chordata</taxon>
        <taxon>Craniata</taxon>
        <taxon>Vertebrata</taxon>
        <taxon>Euteleostomi</taxon>
        <taxon>Mammalia</taxon>
        <taxon>Eutheria</taxon>
        <taxon>Euarchontoglires</taxon>
        <taxon>Glires</taxon>
        <taxon>Rodentia</taxon>
        <taxon>Myomorpha</taxon>
        <taxon>Muroidea</taxon>
        <taxon>Cricetidae</taxon>
        <taxon>Cricetinae</taxon>
        <taxon>Cricetulus</taxon>
    </lineage>
</organism>
<dbReference type="PROSITE" id="PS50259">
    <property type="entry name" value="G_PROTEIN_RECEP_F3_4"/>
    <property type="match status" value="1"/>
</dbReference>
<dbReference type="InterPro" id="IPR000068">
    <property type="entry name" value="GPCR_3_Ca_sens_rcpt-rel"/>
</dbReference>
<keyword evidence="6 9" id="KW-0472">Membrane</keyword>
<keyword evidence="5" id="KW-0297">G-protein coupled receptor</keyword>
<proteinExistence type="predicted"/>
<dbReference type="EMBL" id="JH001772">
    <property type="protein sequence ID" value="EGV99418.1"/>
    <property type="molecule type" value="Genomic_DNA"/>
</dbReference>
<gene>
    <name evidence="11" type="ORF">I79_020781</name>
</gene>
<evidence type="ECO:0000256" key="2">
    <source>
        <dbReference type="ARBA" id="ARBA00022475"/>
    </source>
</evidence>
<feature type="transmembrane region" description="Helical" evidence="9">
    <location>
        <begin position="144"/>
        <end position="164"/>
    </location>
</feature>
<keyword evidence="4 9" id="KW-1133">Transmembrane helix</keyword>
<dbReference type="PANTHER" id="PTHR24061">
    <property type="entry name" value="CALCIUM-SENSING RECEPTOR-RELATED"/>
    <property type="match status" value="1"/>
</dbReference>